<dbReference type="AlphaFoldDB" id="A0A916VH96"/>
<evidence type="ECO:0000313" key="2">
    <source>
        <dbReference type="EMBL" id="GFZ26806.1"/>
    </source>
</evidence>
<organism evidence="2 3">
    <name type="scientific">Lactobacillus corticis</name>
    <dbReference type="NCBI Taxonomy" id="2201249"/>
    <lineage>
        <taxon>Bacteria</taxon>
        <taxon>Bacillati</taxon>
        <taxon>Bacillota</taxon>
        <taxon>Bacilli</taxon>
        <taxon>Lactobacillales</taxon>
        <taxon>Lactobacillaceae</taxon>
        <taxon>Lactobacillus</taxon>
    </lineage>
</organism>
<gene>
    <name evidence="2" type="ORF">LCB40_06860</name>
</gene>
<feature type="compositionally biased region" description="Basic residues" evidence="1">
    <location>
        <begin position="164"/>
        <end position="187"/>
    </location>
</feature>
<keyword evidence="3" id="KW-1185">Reference proteome</keyword>
<feature type="region of interest" description="Disordered" evidence="1">
    <location>
        <begin position="161"/>
        <end position="187"/>
    </location>
</feature>
<accession>A0A916VH96</accession>
<protein>
    <submittedName>
        <fullName evidence="2">Uncharacterized protein</fullName>
    </submittedName>
</protein>
<comment type="caution">
    <text evidence="2">The sequence shown here is derived from an EMBL/GenBank/DDBJ whole genome shotgun (WGS) entry which is preliminary data.</text>
</comment>
<evidence type="ECO:0000256" key="1">
    <source>
        <dbReference type="SAM" id="MobiDB-lite"/>
    </source>
</evidence>
<proteinExistence type="predicted"/>
<dbReference type="RefSeq" id="WP_212780501.1">
    <property type="nucleotide sequence ID" value="NZ_BMAY01000004.1"/>
</dbReference>
<reference evidence="2" key="1">
    <citation type="submission" date="2020-08" db="EMBL/GenBank/DDBJ databases">
        <title>Taxonomic study for Lactobacillus species isolated from hardwood bark.</title>
        <authorList>
            <person name="Tohno M."/>
            <person name="Tanizawa Y."/>
        </authorList>
    </citation>
    <scope>NUCLEOTIDE SEQUENCE</scope>
    <source>
        <strain evidence="2">B40</strain>
    </source>
</reference>
<name>A0A916VH96_9LACO</name>
<dbReference type="EMBL" id="BMAY01000004">
    <property type="protein sequence ID" value="GFZ26806.1"/>
    <property type="molecule type" value="Genomic_DNA"/>
</dbReference>
<sequence length="187" mass="21163">MKIDLKTLTEKIEQTDYLQDMETVKYADVSHKKAKLKELSEKMVKEAATALNHNSLLQTQLVVEGMRPVTFSLELNIINLPYANYKKISNFVEEDQEYDLNLYFETSSEYVNASHFRIDQLATGEEVLADPAQVSAKLADSMAEKFTEIFDNAKAAKEAEKAKKAAKKTKSTAKKTTKKTTKRASKK</sequence>
<dbReference type="Proteomes" id="UP000677218">
    <property type="component" value="Unassembled WGS sequence"/>
</dbReference>
<evidence type="ECO:0000313" key="3">
    <source>
        <dbReference type="Proteomes" id="UP000677218"/>
    </source>
</evidence>